<geneLocation type="plasmid" evidence="2">
    <name>pMaq22A_3p DNA</name>
</geneLocation>
<dbReference type="KEGG" id="maqu:Maq22A_3p50380"/>
<dbReference type="Proteomes" id="UP000061432">
    <property type="component" value="Plasmid pMaq22A_3p"/>
</dbReference>
<dbReference type="EMBL" id="AP014707">
    <property type="protein sequence ID" value="BAQ50326.1"/>
    <property type="molecule type" value="Genomic_DNA"/>
</dbReference>
<dbReference type="AlphaFoldDB" id="A0A0C6FCB8"/>
<reference evidence="2" key="2">
    <citation type="submission" date="2015-01" db="EMBL/GenBank/DDBJ databases">
        <title>Complete genome sequence of Methylobacterium aquaticum strain 22A.</title>
        <authorList>
            <person name="Tani A."/>
            <person name="Ogura Y."/>
            <person name="Hayashi T."/>
        </authorList>
    </citation>
    <scope>NUCLEOTIDE SEQUENCE [LARGE SCALE GENOMIC DNA]</scope>
    <source>
        <strain evidence="2">MA-22A</strain>
        <plasmid evidence="2">Plasmid pMaq22A_3p DNA</plasmid>
    </source>
</reference>
<protein>
    <submittedName>
        <fullName evidence="1">Uncharacterized protein</fullName>
    </submittedName>
</protein>
<gene>
    <name evidence="1" type="ORF">Maq22A_3p50380</name>
</gene>
<evidence type="ECO:0000313" key="2">
    <source>
        <dbReference type="Proteomes" id="UP000061432"/>
    </source>
</evidence>
<dbReference type="PATRIC" id="fig|270351.10.peg.7513"/>
<sequence length="93" mass="10608">MWMESTVASKMFKDGIRRDLENEVRRRWPERAGELREQLRQQQVAPKVIADNIRATGGTPISFYKVLADLIDCGFIPVDAHPERANLGEPEVS</sequence>
<proteinExistence type="predicted"/>
<name>A0A0C6FCB8_9HYPH</name>
<accession>A0A0C6FCB8</accession>
<keyword evidence="1" id="KW-0614">Plasmid</keyword>
<organism evidence="1 2">
    <name type="scientific">Methylobacterium aquaticum</name>
    <dbReference type="NCBI Taxonomy" id="270351"/>
    <lineage>
        <taxon>Bacteria</taxon>
        <taxon>Pseudomonadati</taxon>
        <taxon>Pseudomonadota</taxon>
        <taxon>Alphaproteobacteria</taxon>
        <taxon>Hyphomicrobiales</taxon>
        <taxon>Methylobacteriaceae</taxon>
        <taxon>Methylobacterium</taxon>
    </lineage>
</organism>
<evidence type="ECO:0000313" key="1">
    <source>
        <dbReference type="EMBL" id="BAQ50326.1"/>
    </source>
</evidence>
<reference evidence="1 2" key="1">
    <citation type="journal article" date="2015" name="Genome Announc.">
        <title>Complete Genome Sequence of Methylobacterium aquaticum Strain 22A, Isolated from Racomitrium japonicum Moss.</title>
        <authorList>
            <person name="Tani A."/>
            <person name="Ogura Y."/>
            <person name="Hayashi T."/>
            <person name="Kimbara K."/>
        </authorList>
    </citation>
    <scope>NUCLEOTIDE SEQUENCE [LARGE SCALE GENOMIC DNA]</scope>
    <source>
        <strain evidence="1 2">MA-22A</strain>
        <plasmid evidence="2">Plasmid pMaq22A_3p DNA</plasmid>
    </source>
</reference>